<dbReference type="EMBL" id="KB204686">
    <property type="protein sequence ID" value="KJB84433.1"/>
    <property type="molecule type" value="Genomic_DNA"/>
</dbReference>
<evidence type="ECO:0000313" key="3">
    <source>
        <dbReference type="Proteomes" id="UP000032304"/>
    </source>
</evidence>
<gene>
    <name evidence="2" type="ORF">B456_N025200</name>
</gene>
<proteinExistence type="predicted"/>
<feature type="region of interest" description="Disordered" evidence="1">
    <location>
        <begin position="136"/>
        <end position="156"/>
    </location>
</feature>
<accession>A0A0D2U9D1</accession>
<dbReference type="OMA" id="KIMIILH"/>
<reference evidence="2 3" key="1">
    <citation type="journal article" date="2012" name="Nature">
        <title>Repeated polyploidization of Gossypium genomes and the evolution of spinnable cotton fibres.</title>
        <authorList>
            <person name="Paterson A.H."/>
            <person name="Wendel J.F."/>
            <person name="Gundlach H."/>
            <person name="Guo H."/>
            <person name="Jenkins J."/>
            <person name="Jin D."/>
            <person name="Llewellyn D."/>
            <person name="Showmaker K.C."/>
            <person name="Shu S."/>
            <person name="Udall J."/>
            <person name="Yoo M.J."/>
            <person name="Byers R."/>
            <person name="Chen W."/>
            <person name="Doron-Faigenboim A."/>
            <person name="Duke M.V."/>
            <person name="Gong L."/>
            <person name="Grimwood J."/>
            <person name="Grover C."/>
            <person name="Grupp K."/>
            <person name="Hu G."/>
            <person name="Lee T.H."/>
            <person name="Li J."/>
            <person name="Lin L."/>
            <person name="Liu T."/>
            <person name="Marler B.S."/>
            <person name="Page J.T."/>
            <person name="Roberts A.W."/>
            <person name="Romanel E."/>
            <person name="Sanders W.S."/>
            <person name="Szadkowski E."/>
            <person name="Tan X."/>
            <person name="Tang H."/>
            <person name="Xu C."/>
            <person name="Wang J."/>
            <person name="Wang Z."/>
            <person name="Zhang D."/>
            <person name="Zhang L."/>
            <person name="Ashrafi H."/>
            <person name="Bedon F."/>
            <person name="Bowers J.E."/>
            <person name="Brubaker C.L."/>
            <person name="Chee P.W."/>
            <person name="Das S."/>
            <person name="Gingle A.R."/>
            <person name="Haigler C.H."/>
            <person name="Harker D."/>
            <person name="Hoffmann L.V."/>
            <person name="Hovav R."/>
            <person name="Jones D.C."/>
            <person name="Lemke C."/>
            <person name="Mansoor S."/>
            <person name="ur Rahman M."/>
            <person name="Rainville L.N."/>
            <person name="Rambani A."/>
            <person name="Reddy U.K."/>
            <person name="Rong J.K."/>
            <person name="Saranga Y."/>
            <person name="Scheffler B.E."/>
            <person name="Scheffler J.A."/>
            <person name="Stelly D.M."/>
            <person name="Triplett B.A."/>
            <person name="Van Deynze A."/>
            <person name="Vaslin M.F."/>
            <person name="Waghmare V.N."/>
            <person name="Walford S.A."/>
            <person name="Wright R.J."/>
            <person name="Zaki E.A."/>
            <person name="Zhang T."/>
            <person name="Dennis E.S."/>
            <person name="Mayer K.F."/>
            <person name="Peterson D.G."/>
            <person name="Rokhsar D.S."/>
            <person name="Wang X."/>
            <person name="Schmutz J."/>
        </authorList>
    </citation>
    <scope>NUCLEOTIDE SEQUENCE [LARGE SCALE GENOMIC DNA]</scope>
</reference>
<dbReference type="Proteomes" id="UP000032304">
    <property type="component" value="Unassembled WGS sequence"/>
</dbReference>
<dbReference type="PROSITE" id="PS50096">
    <property type="entry name" value="IQ"/>
    <property type="match status" value="1"/>
</dbReference>
<name>A0A0D2U9D1_GOSRA</name>
<dbReference type="AlphaFoldDB" id="A0A0D2U9D1"/>
<evidence type="ECO:0000256" key="1">
    <source>
        <dbReference type="SAM" id="MobiDB-lite"/>
    </source>
</evidence>
<dbReference type="eggNOG" id="KOG0498">
    <property type="taxonomic scope" value="Eukaryota"/>
</dbReference>
<dbReference type="STRING" id="29730.A0A0D2U9D1"/>
<sequence>MKIMIILHLILESSHKLYHLVSFHQLNSFPNTCTVCGGALQNLRWRVNSGVFTVDRCNIQRTWAARFIQAAWRRYSKRKIMELHRKEEEEEEEAEGSDGYRSNSGGGSYSLGASFLASKFAANALRGIHRNQNAKSAKKLVKLQKPPEPDFAAEDADRYVTANF</sequence>
<feature type="region of interest" description="Disordered" evidence="1">
    <location>
        <begin position="84"/>
        <end position="103"/>
    </location>
</feature>
<keyword evidence="3" id="KW-1185">Reference proteome</keyword>
<dbReference type="Gramene" id="KJB84433">
    <property type="protein sequence ID" value="KJB84433"/>
    <property type="gene ID" value="B456_N025200"/>
</dbReference>
<evidence type="ECO:0000313" key="2">
    <source>
        <dbReference type="EMBL" id="KJB84433.1"/>
    </source>
</evidence>
<organism evidence="2 3">
    <name type="scientific">Gossypium raimondii</name>
    <name type="common">Peruvian cotton</name>
    <name type="synonym">Gossypium klotzschianum subsp. raimondii</name>
    <dbReference type="NCBI Taxonomy" id="29730"/>
    <lineage>
        <taxon>Eukaryota</taxon>
        <taxon>Viridiplantae</taxon>
        <taxon>Streptophyta</taxon>
        <taxon>Embryophyta</taxon>
        <taxon>Tracheophyta</taxon>
        <taxon>Spermatophyta</taxon>
        <taxon>Magnoliopsida</taxon>
        <taxon>eudicotyledons</taxon>
        <taxon>Gunneridae</taxon>
        <taxon>Pentapetalae</taxon>
        <taxon>rosids</taxon>
        <taxon>malvids</taxon>
        <taxon>Malvales</taxon>
        <taxon>Malvaceae</taxon>
        <taxon>Malvoideae</taxon>
        <taxon>Gossypium</taxon>
    </lineage>
</organism>
<protein>
    <submittedName>
        <fullName evidence="2">Uncharacterized protein</fullName>
    </submittedName>
</protein>